<sequence length="66" mass="6975">MVDPLHFNDDPNGQLVVIPSAKASIAGKRDLIKRLLLCATLSAVTNGAIVIHTQRLKSDPGGNLLS</sequence>
<organism evidence="1 2">
    <name type="scientific">Yersinia pestis bv. Antiqua (strain Antiqua)</name>
    <dbReference type="NCBI Taxonomy" id="360102"/>
    <lineage>
        <taxon>Bacteria</taxon>
        <taxon>Pseudomonadati</taxon>
        <taxon>Pseudomonadota</taxon>
        <taxon>Gammaproteobacteria</taxon>
        <taxon>Enterobacterales</taxon>
        <taxon>Yersiniaceae</taxon>
        <taxon>Yersinia</taxon>
    </lineage>
</organism>
<accession>A0A0H2YCX1</accession>
<evidence type="ECO:0000313" key="1">
    <source>
        <dbReference type="EMBL" id="ABG15494.1"/>
    </source>
</evidence>
<evidence type="ECO:0000313" key="2">
    <source>
        <dbReference type="Proteomes" id="UP000001971"/>
    </source>
</evidence>
<proteinExistence type="predicted"/>
<dbReference type="EMBL" id="CP000308">
    <property type="protein sequence ID" value="ABG15494.1"/>
    <property type="molecule type" value="Genomic_DNA"/>
</dbReference>
<protein>
    <submittedName>
        <fullName evidence="1">Uncharacterized protein</fullName>
    </submittedName>
</protein>
<dbReference type="Proteomes" id="UP000001971">
    <property type="component" value="Chromosome"/>
</dbReference>
<dbReference type="KEGG" id="ypa:YPA_3532"/>
<name>A0A0H2YCX1_YERPA</name>
<gene>
    <name evidence="1" type="ordered locus">YPA_3532</name>
</gene>
<reference evidence="1 2" key="1">
    <citation type="journal article" date="2006" name="J. Bacteriol.">
        <title>Complete genome sequence of Yersinia pestis strains Antiqua and Nepal516: evidence of gene reduction in an emerging pathogen.</title>
        <authorList>
            <person name="Chain P.S."/>
            <person name="Hu P."/>
            <person name="Malfatti S.A."/>
            <person name="Radnedge L."/>
            <person name="Larimer F."/>
            <person name="Vergez L.M."/>
            <person name="Worsham P."/>
            <person name="Chu M.C."/>
            <person name="Andersen G.L."/>
        </authorList>
    </citation>
    <scope>NUCLEOTIDE SEQUENCE [LARGE SCALE GENOMIC DNA]</scope>
    <source>
        <strain evidence="1 2">Antiqua</strain>
    </source>
</reference>
<dbReference type="AlphaFoldDB" id="A0A0H2YCX1"/>